<feature type="signal peptide" evidence="1">
    <location>
        <begin position="1"/>
        <end position="20"/>
    </location>
</feature>
<dbReference type="SUPFAM" id="SSF56935">
    <property type="entry name" value="Porins"/>
    <property type="match status" value="1"/>
</dbReference>
<evidence type="ECO:0000313" key="2">
    <source>
        <dbReference type="EMBL" id="UYQ91115.1"/>
    </source>
</evidence>
<dbReference type="Gene3D" id="2.40.160.60">
    <property type="entry name" value="Outer membrane protein transport protein (OMPP1/FadL/TodX)"/>
    <property type="match status" value="1"/>
</dbReference>
<feature type="chain" id="PRO_5047430124" description="Outer membrane protein transport protein (OMPP1/FadL/TodX)" evidence="1">
    <location>
        <begin position="21"/>
        <end position="312"/>
    </location>
</feature>
<dbReference type="EMBL" id="CP107006">
    <property type="protein sequence ID" value="UYQ91115.1"/>
    <property type="molecule type" value="Genomic_DNA"/>
</dbReference>
<name>A0ABY6IUQ7_9BACT</name>
<keyword evidence="3" id="KW-1185">Reference proteome</keyword>
<dbReference type="RefSeq" id="WP_264279594.1">
    <property type="nucleotide sequence ID" value="NZ_CP107006.1"/>
</dbReference>
<organism evidence="2 3">
    <name type="scientific">Chitinophaga horti</name>
    <dbReference type="NCBI Taxonomy" id="2920382"/>
    <lineage>
        <taxon>Bacteria</taxon>
        <taxon>Pseudomonadati</taxon>
        <taxon>Bacteroidota</taxon>
        <taxon>Chitinophagia</taxon>
        <taxon>Chitinophagales</taxon>
        <taxon>Chitinophagaceae</taxon>
        <taxon>Chitinophaga</taxon>
    </lineage>
</organism>
<dbReference type="Proteomes" id="UP001162741">
    <property type="component" value="Chromosome"/>
</dbReference>
<gene>
    <name evidence="2" type="ORF">MKQ68_13530</name>
</gene>
<accession>A0ABY6IUQ7</accession>
<protein>
    <recommendedName>
        <fullName evidence="4">Outer membrane protein transport protein (OMPP1/FadL/TodX)</fullName>
    </recommendedName>
</protein>
<reference evidence="2" key="1">
    <citation type="submission" date="2022-10" db="EMBL/GenBank/DDBJ databases">
        <title>Chitinophaga sp. nov., isolated from soil.</title>
        <authorList>
            <person name="Jeon C.O."/>
        </authorList>
    </citation>
    <scope>NUCLEOTIDE SEQUENCE</scope>
    <source>
        <strain evidence="2">R8</strain>
    </source>
</reference>
<evidence type="ECO:0000313" key="3">
    <source>
        <dbReference type="Proteomes" id="UP001162741"/>
    </source>
</evidence>
<proteinExistence type="predicted"/>
<keyword evidence="1" id="KW-0732">Signal</keyword>
<evidence type="ECO:0008006" key="4">
    <source>
        <dbReference type="Google" id="ProtNLM"/>
    </source>
</evidence>
<sequence>MNKRITGLLVALCVSGQLMAQDEADALRYSRTVSGGTARTQAIGGAMGSLGGDYSAAHMNPAGLGFFRTNEFVITPGFYFRNNEYTYRGFKGDDSKSGAALPNAGLVFGMPTNNPNSKWKNVTLSLGFNRTANFNNRRYVDGDNFDHSLTEKYLEDLINSGTTSISAATNNFPLGASLAFNTFLIDTIAGAGGQIDGFRSNVFPSYGLRQIDEIEEKGGTDEFAIGFAGNYSDKLYVGVSLNVPSIHYERNRTYTEGDISNDSPDNDPGFYYWTLTDRVKTDAVGFNAKLGLIYSPNGAFRLGAAFHLPGTT</sequence>
<evidence type="ECO:0000256" key="1">
    <source>
        <dbReference type="SAM" id="SignalP"/>
    </source>
</evidence>